<evidence type="ECO:0000313" key="1">
    <source>
        <dbReference type="EMBL" id="SUX24835.1"/>
    </source>
</evidence>
<dbReference type="Proteomes" id="UP000254572">
    <property type="component" value="Unassembled WGS sequence"/>
</dbReference>
<keyword evidence="2" id="KW-1185">Reference proteome</keyword>
<protein>
    <submittedName>
        <fullName evidence="1">Uncharacterized protein</fullName>
    </submittedName>
</protein>
<sequence length="238" mass="25988">MSASTTVVLECTNSAEFYRAIDCVKALNEVLGIVADHPSRQPSPDTLCILHTLLDDFLAKILDGVEEIEVVDHGDEENPLRSFILDDGEDAETCELLDIDDIKDILIDAAKRHAADLSLTSDCTYSKGLTAHEFVLGDTRRPIRIDLNLNSHDPHGAVDIALLTGAAHISLTLFRRAENPAKYLKDWLTAALRLIAKHEPDAWADTQDRSCKGALASLYRAEEAESPSVVLDSTGDVA</sequence>
<proteinExistence type="predicted"/>
<dbReference type="EMBL" id="UFUW01000001">
    <property type="protein sequence ID" value="SUX24835.1"/>
    <property type="molecule type" value="Genomic_DNA"/>
</dbReference>
<gene>
    <name evidence="1" type="ORF">NCTC13294_02099</name>
</gene>
<evidence type="ECO:0000313" key="2">
    <source>
        <dbReference type="Proteomes" id="UP000254572"/>
    </source>
</evidence>
<dbReference type="RefSeq" id="WP_147293511.1">
    <property type="nucleotide sequence ID" value="NZ_JBHLZC010000001.1"/>
</dbReference>
<name>A0A381ECW5_9GAMM</name>
<reference evidence="1 2" key="1">
    <citation type="submission" date="2018-06" db="EMBL/GenBank/DDBJ databases">
        <authorList>
            <consortium name="Pathogen Informatics"/>
            <person name="Doyle S."/>
        </authorList>
    </citation>
    <scope>NUCLEOTIDE SEQUENCE [LARGE SCALE GENOMIC DNA]</scope>
    <source>
        <strain evidence="1 2">NCTC13294</strain>
    </source>
</reference>
<accession>A0A381ECW5</accession>
<dbReference type="AlphaFoldDB" id="A0A381ECW5"/>
<organism evidence="1 2">
    <name type="scientific">Cardiobacterium valvarum</name>
    <dbReference type="NCBI Taxonomy" id="194702"/>
    <lineage>
        <taxon>Bacteria</taxon>
        <taxon>Pseudomonadati</taxon>
        <taxon>Pseudomonadota</taxon>
        <taxon>Gammaproteobacteria</taxon>
        <taxon>Cardiobacteriales</taxon>
        <taxon>Cardiobacteriaceae</taxon>
        <taxon>Cardiobacterium</taxon>
    </lineage>
</organism>